<dbReference type="Gene3D" id="3.30.1050.10">
    <property type="entry name" value="SCP2 sterol-binding domain"/>
    <property type="match status" value="1"/>
</dbReference>
<evidence type="ECO:0000313" key="3">
    <source>
        <dbReference type="Proteomes" id="UP000050424"/>
    </source>
</evidence>
<dbReference type="EMBL" id="LKCW01000195">
    <property type="protein sequence ID" value="KPM36657.1"/>
    <property type="molecule type" value="Genomic_DNA"/>
</dbReference>
<gene>
    <name evidence="2" type="ORF">AK830_g9914</name>
</gene>
<dbReference type="PANTHER" id="PTHR10094:SF25">
    <property type="entry name" value="SCP2 STEROL-BINDING DOMAIN-CONTAINING PROTEIN 1"/>
    <property type="match status" value="1"/>
</dbReference>
<reference evidence="2 3" key="1">
    <citation type="submission" date="2015-09" db="EMBL/GenBank/DDBJ databases">
        <title>Draft genome of a European isolate of the apple canker pathogen Neonectria ditissima.</title>
        <authorList>
            <person name="Gomez-Cortecero A."/>
            <person name="Harrison R.J."/>
            <person name="Armitage A.D."/>
        </authorList>
    </citation>
    <scope>NUCLEOTIDE SEQUENCE [LARGE SCALE GENOMIC DNA]</scope>
    <source>
        <strain evidence="2 3">R09/05</strain>
    </source>
</reference>
<feature type="domain" description="SCP2" evidence="1">
    <location>
        <begin position="20"/>
        <end position="118"/>
    </location>
</feature>
<dbReference type="GO" id="GO:0005829">
    <property type="term" value="C:cytosol"/>
    <property type="evidence" value="ECO:0007669"/>
    <property type="project" value="TreeGrafter"/>
</dbReference>
<dbReference type="Pfam" id="PF02036">
    <property type="entry name" value="SCP2"/>
    <property type="match status" value="1"/>
</dbReference>
<dbReference type="OrthoDB" id="10265837at2759"/>
<evidence type="ECO:0000313" key="2">
    <source>
        <dbReference type="EMBL" id="KPM36657.1"/>
    </source>
</evidence>
<name>A0A0P7BBI3_9HYPO</name>
<dbReference type="InterPro" id="IPR036527">
    <property type="entry name" value="SCP2_sterol-bd_dom_sf"/>
</dbReference>
<dbReference type="PANTHER" id="PTHR10094">
    <property type="entry name" value="STEROL CARRIER PROTEIN 2 SCP-2 FAMILY PROTEIN"/>
    <property type="match status" value="1"/>
</dbReference>
<accession>A0A0P7BBI3</accession>
<organism evidence="2 3">
    <name type="scientific">Neonectria ditissima</name>
    <dbReference type="NCBI Taxonomy" id="78410"/>
    <lineage>
        <taxon>Eukaryota</taxon>
        <taxon>Fungi</taxon>
        <taxon>Dikarya</taxon>
        <taxon>Ascomycota</taxon>
        <taxon>Pezizomycotina</taxon>
        <taxon>Sordariomycetes</taxon>
        <taxon>Hypocreomycetidae</taxon>
        <taxon>Hypocreales</taxon>
        <taxon>Nectriaceae</taxon>
        <taxon>Neonectria</taxon>
    </lineage>
</organism>
<keyword evidence="3" id="KW-1185">Reference proteome</keyword>
<dbReference type="FunFam" id="3.30.1050.10:FF:000001">
    <property type="entry name" value="Putative Non-specific lipid-transfer protein"/>
    <property type="match status" value="1"/>
</dbReference>
<proteinExistence type="predicted"/>
<protein>
    <recommendedName>
        <fullName evidence="1">SCP2 domain-containing protein</fullName>
    </recommendedName>
</protein>
<dbReference type="Proteomes" id="UP000050424">
    <property type="component" value="Unassembled WGS sequence"/>
</dbReference>
<dbReference type="InterPro" id="IPR003033">
    <property type="entry name" value="SCP2_sterol-bd_dom"/>
</dbReference>
<sequence>MALKNDNFPSSAAFDAINAAINASDADRKDAIKQGKGVYAFTLKNKAGDTESWHIDLKESGQVATGTGEKPTVTLSLSDDDFGKLVAGKANAQRLFMSGKLKVQGDVMKATKLDPILKKAQTKAKL</sequence>
<comment type="caution">
    <text evidence="2">The sequence shown here is derived from an EMBL/GenBank/DDBJ whole genome shotgun (WGS) entry which is preliminary data.</text>
</comment>
<evidence type="ECO:0000259" key="1">
    <source>
        <dbReference type="Pfam" id="PF02036"/>
    </source>
</evidence>
<dbReference type="SUPFAM" id="SSF55718">
    <property type="entry name" value="SCP-like"/>
    <property type="match status" value="1"/>
</dbReference>
<dbReference type="STRING" id="78410.A0A0P7BBI3"/>
<dbReference type="AlphaFoldDB" id="A0A0P7BBI3"/>